<evidence type="ECO:0000313" key="1">
    <source>
        <dbReference type="EMBL" id="QQP91742.1"/>
    </source>
</evidence>
<dbReference type="Proteomes" id="UP000595197">
    <property type="component" value="Chromosome"/>
</dbReference>
<accession>A0ABX7BH01</accession>
<organism evidence="1 2">
    <name type="scientific">Skermanella cutis</name>
    <dbReference type="NCBI Taxonomy" id="2775420"/>
    <lineage>
        <taxon>Bacteria</taxon>
        <taxon>Pseudomonadati</taxon>
        <taxon>Pseudomonadota</taxon>
        <taxon>Alphaproteobacteria</taxon>
        <taxon>Rhodospirillales</taxon>
        <taxon>Azospirillaceae</taxon>
        <taxon>Skermanella</taxon>
    </lineage>
</organism>
<keyword evidence="2" id="KW-1185">Reference proteome</keyword>
<gene>
    <name evidence="1" type="ORF">IGS68_11290</name>
</gene>
<reference evidence="1" key="1">
    <citation type="submission" date="2021-02" db="EMBL/GenBank/DDBJ databases">
        <title>Skermanella TT6 skin isolate.</title>
        <authorList>
            <person name="Lee K."/>
            <person name="Ganzorig M."/>
        </authorList>
    </citation>
    <scope>NUCLEOTIDE SEQUENCE</scope>
    <source>
        <strain evidence="1">TT6</strain>
    </source>
</reference>
<sequence>MSVRFADGTIILEGECQVDEAEPLLEFLLADPGAPVDWAGCTYLHTSLIQVLLAVRPRVINSPQSEFVLKWVVPTLNCR</sequence>
<dbReference type="EMBL" id="CP067420">
    <property type="protein sequence ID" value="QQP91742.1"/>
    <property type="molecule type" value="Genomic_DNA"/>
</dbReference>
<protein>
    <submittedName>
        <fullName evidence="1">Uncharacterized protein</fullName>
    </submittedName>
</protein>
<proteinExistence type="predicted"/>
<dbReference type="RefSeq" id="WP_201079974.1">
    <property type="nucleotide sequence ID" value="NZ_CP067420.1"/>
</dbReference>
<name>A0ABX7BH01_9PROT</name>
<evidence type="ECO:0000313" key="2">
    <source>
        <dbReference type="Proteomes" id="UP000595197"/>
    </source>
</evidence>